<feature type="region of interest" description="Disordered" evidence="1">
    <location>
        <begin position="464"/>
        <end position="483"/>
    </location>
</feature>
<name>W9BZ57_SCLBF</name>
<comment type="caution">
    <text evidence="2">The sequence shown here is derived from an EMBL/GenBank/DDBJ whole genome shotgun (WGS) entry which is preliminary data.</text>
</comment>
<reference evidence="2" key="1">
    <citation type="journal article" date="2014" name="Genome Announc.">
        <title>Draft genome sequence of Sclerotinia borealis, a psychrophilic plant pathogenic fungus.</title>
        <authorList>
            <person name="Mardanov A.V."/>
            <person name="Beletsky A.V."/>
            <person name="Kadnikov V.V."/>
            <person name="Ignatov A.N."/>
            <person name="Ravin N.V."/>
        </authorList>
    </citation>
    <scope>NUCLEOTIDE SEQUENCE [LARGE SCALE GENOMIC DNA]</scope>
    <source>
        <strain evidence="2">F-4128</strain>
    </source>
</reference>
<evidence type="ECO:0000313" key="3">
    <source>
        <dbReference type="Proteomes" id="UP000019487"/>
    </source>
</evidence>
<dbReference type="HOGENOM" id="CLU_654097_0_0_1"/>
<keyword evidence="3" id="KW-1185">Reference proteome</keyword>
<dbReference type="Proteomes" id="UP000019487">
    <property type="component" value="Unassembled WGS sequence"/>
</dbReference>
<accession>W9BZ57</accession>
<gene>
    <name evidence="2" type="ORF">SBOR_9773</name>
</gene>
<evidence type="ECO:0000256" key="1">
    <source>
        <dbReference type="SAM" id="MobiDB-lite"/>
    </source>
</evidence>
<protein>
    <submittedName>
        <fullName evidence="2">Uncharacterized protein</fullName>
    </submittedName>
</protein>
<organism evidence="2 3">
    <name type="scientific">Sclerotinia borealis (strain F-4128)</name>
    <dbReference type="NCBI Taxonomy" id="1432307"/>
    <lineage>
        <taxon>Eukaryota</taxon>
        <taxon>Fungi</taxon>
        <taxon>Dikarya</taxon>
        <taxon>Ascomycota</taxon>
        <taxon>Pezizomycotina</taxon>
        <taxon>Leotiomycetes</taxon>
        <taxon>Helotiales</taxon>
        <taxon>Sclerotiniaceae</taxon>
        <taxon>Sclerotinia</taxon>
    </lineage>
</organism>
<dbReference type="EMBL" id="AYSA01000757">
    <property type="protein sequence ID" value="ESZ89842.1"/>
    <property type="molecule type" value="Genomic_DNA"/>
</dbReference>
<evidence type="ECO:0000313" key="2">
    <source>
        <dbReference type="EMBL" id="ESZ89842.1"/>
    </source>
</evidence>
<dbReference type="AlphaFoldDB" id="W9BZ57"/>
<dbReference type="OrthoDB" id="3479898at2759"/>
<proteinExistence type="predicted"/>
<sequence>MCQFEYYQYEQCGHKSIEITEYCNEVFWKAGMTAHLIPCPEQNFRAFFVRIGTLDGMDFGSCRWIGLAGYCKMCEEEYKMPKSIPSRTYRDYEFLEGVGNLTAPIFAVKLAEPIAYPAPSTSMRYSSTFNDGVTQEILDNEIAQSSIPPHVATPIVGQSLLVRRLKASLHHPYIFTPHINNTNAALISVEDQDIAALVSGQDKDTPDLTQDASESKGEILEIYFPPKLQWYELNQGVDGTTLQWRSRGYHEGQMMELPPSKYLWTHAGLTPADEQYVVNRLKDGVPLKIVWRDKFKERGTNFGLFYRYGRKLEDQVLEARGVRANSRMGQIQNELGERSQAADGIQPFGTYQDRSDGDFEPGHRAFQPQLAPPVQSWYNLTQQRLQQQQQQQQQGVQQQMMQFQMIRQQQQLLQQQGVQQQMMRFQMIRQHIEQNRLQMIQRHQIQQDARHQMYLQTMHLQMMQRQPESQQQPALQEQPALQQQMQQEQEVADYFYQKAPVVTVEEVEADDTEAA</sequence>